<dbReference type="AlphaFoldDB" id="A0AAE3LS65"/>
<dbReference type="PANTHER" id="PTHR31438">
    <property type="entry name" value="LYSINE N-ACYLTRANSFERASE C17G9.06C-RELATED"/>
    <property type="match status" value="1"/>
</dbReference>
<dbReference type="Proteomes" id="UP001208041">
    <property type="component" value="Unassembled WGS sequence"/>
</dbReference>
<sequence>MPQTYQFKRATREDFPLLYGWLSQAAVREFWGDPDRELALIEEEIDGGDCNMHIVWGIADGREAAQPFAFIQDWGPETVDIPHMDDVPTGTRAIDVFLGDAAFLGQGHAKAFVRQYAELLLANGAARVVSDPECRNARSIAMFKGAGFEQGPRRICETGDPVYIMTFKGGDSIAKPQQTPETDKT</sequence>
<evidence type="ECO:0000256" key="2">
    <source>
        <dbReference type="ARBA" id="ARBA00023251"/>
    </source>
</evidence>
<keyword evidence="2" id="KW-0046">Antibiotic resistance</keyword>
<comment type="pathway">
    <text evidence="1">Siderophore biosynthesis.</text>
</comment>
<gene>
    <name evidence="4" type="ORF">OH136_11735</name>
</gene>
<dbReference type="InterPro" id="IPR019432">
    <property type="entry name" value="Acyltransferase_MbtK/IucB-like"/>
</dbReference>
<dbReference type="GO" id="GO:0016410">
    <property type="term" value="F:N-acyltransferase activity"/>
    <property type="evidence" value="ECO:0007669"/>
    <property type="project" value="TreeGrafter"/>
</dbReference>
<dbReference type="PROSITE" id="PS51186">
    <property type="entry name" value="GNAT"/>
    <property type="match status" value="1"/>
</dbReference>
<organism evidence="4 5">
    <name type="scientific">Halocynthiibacter halioticoli</name>
    <dbReference type="NCBI Taxonomy" id="2986804"/>
    <lineage>
        <taxon>Bacteria</taxon>
        <taxon>Pseudomonadati</taxon>
        <taxon>Pseudomonadota</taxon>
        <taxon>Alphaproteobacteria</taxon>
        <taxon>Rhodobacterales</taxon>
        <taxon>Paracoccaceae</taxon>
        <taxon>Halocynthiibacter</taxon>
    </lineage>
</organism>
<evidence type="ECO:0000313" key="5">
    <source>
        <dbReference type="Proteomes" id="UP001208041"/>
    </source>
</evidence>
<dbReference type="SMART" id="SM01006">
    <property type="entry name" value="AlcB"/>
    <property type="match status" value="1"/>
</dbReference>
<dbReference type="InterPro" id="IPR000182">
    <property type="entry name" value="GNAT_dom"/>
</dbReference>
<name>A0AAE3LS65_9RHOB</name>
<feature type="domain" description="N-acetyltransferase" evidence="3">
    <location>
        <begin position="5"/>
        <end position="170"/>
    </location>
</feature>
<evidence type="ECO:0000313" key="4">
    <source>
        <dbReference type="EMBL" id="MCV6825224.1"/>
    </source>
</evidence>
<dbReference type="Pfam" id="PF13523">
    <property type="entry name" value="Acetyltransf_8"/>
    <property type="match status" value="1"/>
</dbReference>
<comment type="caution">
    <text evidence="4">The sequence shown here is derived from an EMBL/GenBank/DDBJ whole genome shotgun (WGS) entry which is preliminary data.</text>
</comment>
<evidence type="ECO:0000259" key="3">
    <source>
        <dbReference type="PROSITE" id="PS51186"/>
    </source>
</evidence>
<protein>
    <submittedName>
        <fullName evidence="4">Acetyltransferase</fullName>
    </submittedName>
</protein>
<dbReference type="Gene3D" id="3.40.630.30">
    <property type="match status" value="1"/>
</dbReference>
<dbReference type="GO" id="GO:0019290">
    <property type="term" value="P:siderophore biosynthetic process"/>
    <property type="evidence" value="ECO:0007669"/>
    <property type="project" value="InterPro"/>
</dbReference>
<evidence type="ECO:0000256" key="1">
    <source>
        <dbReference type="ARBA" id="ARBA00004924"/>
    </source>
</evidence>
<dbReference type="EMBL" id="JAOYFC010000002">
    <property type="protein sequence ID" value="MCV6825224.1"/>
    <property type="molecule type" value="Genomic_DNA"/>
</dbReference>
<keyword evidence="5" id="KW-1185">Reference proteome</keyword>
<dbReference type="InterPro" id="IPR016181">
    <property type="entry name" value="Acyl_CoA_acyltransferase"/>
</dbReference>
<dbReference type="SUPFAM" id="SSF55729">
    <property type="entry name" value="Acyl-CoA N-acyltransferases (Nat)"/>
    <property type="match status" value="1"/>
</dbReference>
<reference evidence="4" key="1">
    <citation type="submission" date="2022-10" db="EMBL/GenBank/DDBJ databases">
        <authorList>
            <person name="Yue Y."/>
        </authorList>
    </citation>
    <scope>NUCLEOTIDE SEQUENCE</scope>
    <source>
        <strain evidence="4">Z654</strain>
    </source>
</reference>
<dbReference type="GO" id="GO:0046677">
    <property type="term" value="P:response to antibiotic"/>
    <property type="evidence" value="ECO:0007669"/>
    <property type="project" value="UniProtKB-KW"/>
</dbReference>
<proteinExistence type="predicted"/>
<dbReference type="PANTHER" id="PTHR31438:SF1">
    <property type="entry name" value="LYSINE N-ACYLTRANSFERASE C17G9.06C-RELATED"/>
    <property type="match status" value="1"/>
</dbReference>
<dbReference type="RefSeq" id="WP_263954072.1">
    <property type="nucleotide sequence ID" value="NZ_JAOYFC010000002.1"/>
</dbReference>
<accession>A0AAE3LS65</accession>